<dbReference type="PRINTS" id="PR00922">
    <property type="entry name" value="DADACBPTASE3"/>
</dbReference>
<dbReference type="AlphaFoldDB" id="A0A916JKB0"/>
<proteinExistence type="inferred from homology"/>
<accession>A0A916JKB0</accession>
<dbReference type="PANTHER" id="PTHR30023">
    <property type="entry name" value="D-ALANYL-D-ALANINE CARBOXYPEPTIDASE"/>
    <property type="match status" value="1"/>
</dbReference>
<evidence type="ECO:0000256" key="2">
    <source>
        <dbReference type="ARBA" id="ARBA00022801"/>
    </source>
</evidence>
<dbReference type="PANTHER" id="PTHR30023:SF0">
    <property type="entry name" value="PENICILLIN-SENSITIVE CARBOXYPEPTIDASE A"/>
    <property type="match status" value="1"/>
</dbReference>
<dbReference type="InterPro" id="IPR012338">
    <property type="entry name" value="Beta-lactam/transpept-like"/>
</dbReference>
<dbReference type="Gene3D" id="3.40.710.10">
    <property type="entry name" value="DD-peptidase/beta-lactamase superfamily"/>
    <property type="match status" value="2"/>
</dbReference>
<dbReference type="Gene3D" id="3.50.80.20">
    <property type="entry name" value="D-Ala-D-Ala carboxypeptidase C, peptidase S13"/>
    <property type="match status" value="1"/>
</dbReference>
<evidence type="ECO:0000256" key="1">
    <source>
        <dbReference type="ARBA" id="ARBA00006096"/>
    </source>
</evidence>
<evidence type="ECO:0000313" key="4">
    <source>
        <dbReference type="Proteomes" id="UP000683507"/>
    </source>
</evidence>
<dbReference type="Proteomes" id="UP000683507">
    <property type="component" value="Chromosome"/>
</dbReference>
<dbReference type="InterPro" id="IPR000667">
    <property type="entry name" value="Peptidase_S13"/>
</dbReference>
<dbReference type="Pfam" id="PF02113">
    <property type="entry name" value="Peptidase_S13"/>
    <property type="match status" value="1"/>
</dbReference>
<dbReference type="SUPFAM" id="SSF56601">
    <property type="entry name" value="beta-lactamase/transpeptidase-like"/>
    <property type="match status" value="1"/>
</dbReference>
<dbReference type="NCBIfam" id="TIGR00666">
    <property type="entry name" value="PBP4"/>
    <property type="match status" value="1"/>
</dbReference>
<dbReference type="GO" id="GO:0006508">
    <property type="term" value="P:proteolysis"/>
    <property type="evidence" value="ECO:0007669"/>
    <property type="project" value="InterPro"/>
</dbReference>
<name>A0A916JKB0_9FLAO</name>
<gene>
    <name evidence="3" type="primary">dac</name>
    <name evidence="3" type="ORF">CRYO30217_00589</name>
</gene>
<protein>
    <submittedName>
        <fullName evidence="3">D-alanyl-D-alanine carboxypeptidase</fullName>
        <ecNumber evidence="3">3.4.16.4</ecNumber>
    </submittedName>
</protein>
<dbReference type="GO" id="GO:0000270">
    <property type="term" value="P:peptidoglycan metabolic process"/>
    <property type="evidence" value="ECO:0007669"/>
    <property type="project" value="TreeGrafter"/>
</dbReference>
<keyword evidence="3" id="KW-0645">Protease</keyword>
<keyword evidence="2 3" id="KW-0378">Hydrolase</keyword>
<keyword evidence="3" id="KW-0121">Carboxypeptidase</keyword>
<dbReference type="RefSeq" id="WP_258540820.1">
    <property type="nucleotide sequence ID" value="NZ_OU015584.1"/>
</dbReference>
<reference evidence="3" key="1">
    <citation type="submission" date="2021-04" db="EMBL/GenBank/DDBJ databases">
        <authorList>
            <person name="Rodrigo-Torres L."/>
            <person name="Arahal R. D."/>
            <person name="Lucena T."/>
        </authorList>
    </citation>
    <scope>NUCLEOTIDE SEQUENCE</scope>
    <source>
        <strain evidence="3">AS29M-1</strain>
    </source>
</reference>
<evidence type="ECO:0000313" key="3">
    <source>
        <dbReference type="EMBL" id="CAG5078145.1"/>
    </source>
</evidence>
<dbReference type="KEGG" id="ptan:CRYO30217_00589"/>
<dbReference type="EC" id="3.4.16.4" evidence="3"/>
<dbReference type="EMBL" id="OU015584">
    <property type="protein sequence ID" value="CAG5078145.1"/>
    <property type="molecule type" value="Genomic_DNA"/>
</dbReference>
<dbReference type="GO" id="GO:0009002">
    <property type="term" value="F:serine-type D-Ala-D-Ala carboxypeptidase activity"/>
    <property type="evidence" value="ECO:0007669"/>
    <property type="project" value="UniProtKB-EC"/>
</dbReference>
<organism evidence="3 4">
    <name type="scientific">Parvicella tangerina</name>
    <dbReference type="NCBI Taxonomy" id="2829795"/>
    <lineage>
        <taxon>Bacteria</taxon>
        <taxon>Pseudomonadati</taxon>
        <taxon>Bacteroidota</taxon>
        <taxon>Flavobacteriia</taxon>
        <taxon>Flavobacteriales</taxon>
        <taxon>Parvicellaceae</taxon>
        <taxon>Parvicella</taxon>
    </lineage>
</organism>
<comment type="similarity">
    <text evidence="1">Belongs to the peptidase S13 family.</text>
</comment>
<sequence length="494" mass="54553">MRLLISILFVTISPLTLTSQSRSPREVRTPSSIDLALGELITDPALKNASISFYVYDTDNNEEVVAHNADQSLVTASTMKVITTATALEFLGSWHRFETKLSYDGVIDTNCTLHGNLYIEGGGDPTLGSKYFDESDFMLEWVDEISKLGIHHIDGKIVGDATYFSDEYVPSTWGWGDMGNYYGSGVSGLSIYDNTITFTFESGPNDNDSTYISCFEPYTPDIRVDNRVKAGNTSKDEAYIYGGPYDPYRLIKGRIPKGVEGFDVRGAMHDPAYVAAFELETQLFKHGITTSSSASTVRIDRLNGFLDTAERQTILTHESPSVSKIVFWTNLISNNLFAEHLLKHIGVSRYHDGSVYSSTMAVQNYWSEKGVDMTGFSMNDGSGLSRANAVSARHLVEILAKMKSSKHFDSFYSSLPTCGKTGTLKGYGKGTKIYNNLRAKSGTMTRVKSFAGYVKSANGKNLVFAVIVNNYNCATYQIGNKLEDLMISLGEYDQ</sequence>
<keyword evidence="4" id="KW-1185">Reference proteome</keyword>